<evidence type="ECO:0000256" key="1">
    <source>
        <dbReference type="ARBA" id="ARBA00002591"/>
    </source>
</evidence>
<dbReference type="HOGENOM" id="CLU_1926033_0_0_5"/>
<dbReference type="Proteomes" id="UP000015346">
    <property type="component" value="Unassembled WGS sequence"/>
</dbReference>
<keyword evidence="6" id="KW-0472">Membrane</keyword>
<dbReference type="PANTHER" id="PTHR34933">
    <property type="entry name" value="FLAGELLAR L-RING PROTEIN"/>
    <property type="match status" value="1"/>
</dbReference>
<keyword evidence="9" id="KW-0966">Cell projection</keyword>
<evidence type="ECO:0000256" key="5">
    <source>
        <dbReference type="ARBA" id="ARBA00022729"/>
    </source>
</evidence>
<dbReference type="STRING" id="1123069.ruthe_02372"/>
<dbReference type="PATRIC" id="fig|1123069.3.peg.2348"/>
<accession>S9QX71</accession>
<comment type="subcellular location">
    <subcellularLocation>
        <location evidence="2">Bacterial flagellum basal body</location>
    </subcellularLocation>
    <subcellularLocation>
        <location evidence="3">Cell outer membrane</location>
    </subcellularLocation>
</comment>
<evidence type="ECO:0000256" key="6">
    <source>
        <dbReference type="ARBA" id="ARBA00023136"/>
    </source>
</evidence>
<comment type="function">
    <text evidence="1">Assembles around the rod to form the L-ring and probably protects the motor/basal body from shearing forces during rotation.</text>
</comment>
<keyword evidence="9" id="KW-0282">Flagellum</keyword>
<keyword evidence="7" id="KW-0975">Bacterial flagellum</keyword>
<dbReference type="PANTHER" id="PTHR34933:SF1">
    <property type="entry name" value="FLAGELLAR L-RING PROTEIN"/>
    <property type="match status" value="1"/>
</dbReference>
<dbReference type="GO" id="GO:0009279">
    <property type="term" value="C:cell outer membrane"/>
    <property type="evidence" value="ECO:0007669"/>
    <property type="project" value="UniProtKB-SubCell"/>
</dbReference>
<keyword evidence="8" id="KW-0998">Cell outer membrane</keyword>
<evidence type="ECO:0000256" key="2">
    <source>
        <dbReference type="ARBA" id="ARBA00004117"/>
    </source>
</evidence>
<gene>
    <name evidence="9" type="ORF">ruthe_02372</name>
</gene>
<evidence type="ECO:0000256" key="4">
    <source>
        <dbReference type="ARBA" id="ARBA00006929"/>
    </source>
</evidence>
<dbReference type="InterPro" id="IPR000527">
    <property type="entry name" value="Flag_Lring"/>
</dbReference>
<organism evidence="9 10">
    <name type="scientific">Rubellimicrobium thermophilum DSM 16684</name>
    <dbReference type="NCBI Taxonomy" id="1123069"/>
    <lineage>
        <taxon>Bacteria</taxon>
        <taxon>Pseudomonadati</taxon>
        <taxon>Pseudomonadota</taxon>
        <taxon>Alphaproteobacteria</taxon>
        <taxon>Rhodobacterales</taxon>
        <taxon>Roseobacteraceae</taxon>
        <taxon>Rubellimicrobium</taxon>
    </lineage>
</organism>
<comment type="similarity">
    <text evidence="4">Belongs to the FlgH family.</text>
</comment>
<evidence type="ECO:0000256" key="8">
    <source>
        <dbReference type="ARBA" id="ARBA00023237"/>
    </source>
</evidence>
<keyword evidence="10" id="KW-1185">Reference proteome</keyword>
<dbReference type="Pfam" id="PF02107">
    <property type="entry name" value="FlgH"/>
    <property type="match status" value="1"/>
</dbReference>
<proteinExistence type="inferred from homology"/>
<comment type="caution">
    <text evidence="9">The sequence shown here is derived from an EMBL/GenBank/DDBJ whole genome shotgun (WGS) entry which is preliminary data.</text>
</comment>
<evidence type="ECO:0000313" key="9">
    <source>
        <dbReference type="EMBL" id="EPX84162.1"/>
    </source>
</evidence>
<name>S9QX71_9RHOB</name>
<keyword evidence="9" id="KW-0969">Cilium</keyword>
<evidence type="ECO:0000256" key="3">
    <source>
        <dbReference type="ARBA" id="ARBA00004442"/>
    </source>
</evidence>
<evidence type="ECO:0000313" key="10">
    <source>
        <dbReference type="Proteomes" id="UP000015346"/>
    </source>
</evidence>
<dbReference type="AlphaFoldDB" id="S9QX71"/>
<sequence>MGALFGLPESVDLPGGAGWSPAVEFGGDSQFAGDGSVRRSETIALRIAATVTDVLPNGLLAIAGSQEVRVNNELRELMVTGYVRPSDINRRNEVSYDRIAQARISYGGRGQITDMQQPRWGNQMLEAALPF</sequence>
<dbReference type="EMBL" id="AOLV01000028">
    <property type="protein sequence ID" value="EPX84162.1"/>
    <property type="molecule type" value="Genomic_DNA"/>
</dbReference>
<keyword evidence="5" id="KW-0732">Signal</keyword>
<evidence type="ECO:0000256" key="7">
    <source>
        <dbReference type="ARBA" id="ARBA00023143"/>
    </source>
</evidence>
<dbReference type="GO" id="GO:0003774">
    <property type="term" value="F:cytoskeletal motor activity"/>
    <property type="evidence" value="ECO:0007669"/>
    <property type="project" value="InterPro"/>
</dbReference>
<dbReference type="PRINTS" id="PR01008">
    <property type="entry name" value="FLGLRINGFLGH"/>
</dbReference>
<dbReference type="GO" id="GO:0009427">
    <property type="term" value="C:bacterial-type flagellum basal body, distal rod, L ring"/>
    <property type="evidence" value="ECO:0007669"/>
    <property type="project" value="InterPro"/>
</dbReference>
<protein>
    <submittedName>
        <fullName evidence="9">Flagellar basal body L-ring protein</fullName>
    </submittedName>
</protein>
<reference evidence="9 10" key="1">
    <citation type="journal article" date="2013" name="Stand. Genomic Sci.">
        <title>Genome sequence of the reddish-pigmented Rubellimicrobium thermophilum type strain (DSM 16684(T)), a member of the Roseobacter clade.</title>
        <authorList>
            <person name="Fiebig A."/>
            <person name="Riedel T."/>
            <person name="Gronow S."/>
            <person name="Petersen J."/>
            <person name="Klenk H.P."/>
            <person name="Goker M."/>
        </authorList>
    </citation>
    <scope>NUCLEOTIDE SEQUENCE [LARGE SCALE GENOMIC DNA]</scope>
    <source>
        <strain evidence="9 10">DSM 16684</strain>
    </source>
</reference>
<dbReference type="GO" id="GO:0071973">
    <property type="term" value="P:bacterial-type flagellum-dependent cell motility"/>
    <property type="evidence" value="ECO:0007669"/>
    <property type="project" value="InterPro"/>
</dbReference>